<dbReference type="GeneTree" id="ENSGT00940000163274"/>
<sequence>MRFPARIIWLMLWTICVAEDCKGPPPRKNTEILTGSWPDQTYPHGTQATYKCRPGYRTLGTITMVCKNGKWVATNPGKICQKRPCGHPGDIPFGSFQLTVGNEFEYGAKVVYTCDEGYQMIGEINFRECEPDGWTNDIPICEVVKCLPVTDPENGRVVSSAADPDQEYLFGQVVQFKCNSGFKLDGRKEIHCSENGLWSAEKPKCVEISCKLPEVRNGYPLSGKNIYKENERFQYKCNAGFEYSERGDAICTESGWSSDPSCEEVTCNTPYIPNGVFSPMRIKHRTGDVIRYECKNGFYPANQGNTSKCTSSGWIPAPRCSLKPCDFPLIKHGHLHDEKNKKPYFPVAVGKHFYYHCDQNFVTPSRRYWEYIYCTQDGWSPKEPCRRVCPYTYVENGHGPNNRRTYLQGESININCYSGYSLLQEQTTMTCTENGWFPPPKCLRVKTCSKSDIEIENGFISELPFTYMLNKQTQFKCKPGYVTADGKTSGSITCLQNGWSAQPTCIKSCDMPAFKNARAKGNSTWFKLNDVLDYECYDRHENRHKLTTGSIKCEHDGWSDTPMCYERECNLPKIHIRLLPDPNKDSYKVGDVLKFSCRPGFTRVGPDSVQCYHFGWSPNIPTCKEQVKSCGPPPELHNGEVKGTKKAEYGHSEVVEYDCKPRFLMKGTSKIQCVDGEWTTLPICIGEENTCGEIPELEHGYTQPSSPPYYHGDSVEFNCTETFTMIGHRSITCRSGSWTQLPQCVATNQLKKCKSSRLILTEDNTQNKKEFEHNSNVRYKCRGATSEHRHSVCINGRWEPELICPNVQIQLCPPPPQIPNAKNMTTTLNYQDGEKVSVLCQENYLIQEGEEMLCQDGKWQSIPQCVEKVPCSQPPHIEHGTINSSRSSNEREETVEPELYPHGAKLSYVCEDGFMISEEDEITCYMGKWSSPPQCVGLPCGPPPSIDHGVRSPMLPSYQYGEEFTYQCSEGFGIDGPASTKCLGGKWSHQPTCIRTDCHNVPKIDNAILTGEKKTSYRSGEQLSYECQPNYQLNGSNIVTCINSRWVGNPTCRDISCVNPPTVKNANIISTPMSRYPPGEKVRYECERPYDMYGDVEVMCLNGTWTEPPQCKDSQGKCKTPPAIDNGDITSFPLQVYARGSSVEYQCQNLYVLQGNKQITCRNGQWSEPPKCLKPCVISEEIMEKYNIMLRWKHQQKFYAQTGETVEFMCKHRYRLAATSPPFRTKCQDGKLEYPSCERDPHGSSWG</sequence>
<feature type="domain" description="Sushi" evidence="18">
    <location>
        <begin position="810"/>
        <end position="867"/>
    </location>
</feature>
<feature type="domain" description="Sushi" evidence="18">
    <location>
        <begin position="1116"/>
        <end position="1174"/>
    </location>
</feature>
<evidence type="ECO:0000256" key="5">
    <source>
        <dbReference type="ARBA" id="ARBA00022659"/>
    </source>
</evidence>
<comment type="function">
    <text evidence="12">Glycoprotein that plays an essential role in maintaining a well-balanced immune response by modulating complement activation. Acts as a soluble inhibitor of complement, where its binding to self markers such as glycan structures prevents complement activation and amplification on cell surfaces. Accelerates the decay of the complement alternative pathway (AP) C3 convertase C3bBb, thus preventing local formation of more C3b, the central player of the complement amplification loop. As a cofactor of the serine protease factor I, CFH also regulates proteolytic degradation of already-deposited C3b. In addition, mediates several cellular responses through interaction with specific receptors. For example, interacts with CR3/ITGAM receptor and thereby mediates the adhesion of human neutrophils to different pathogens. In turn, these pathogens are phagocytosed and destroyed.</text>
</comment>
<feature type="disulfide bond" evidence="15">
    <location>
        <begin position="114"/>
        <end position="141"/>
    </location>
</feature>
<evidence type="ECO:0000256" key="6">
    <source>
        <dbReference type="ARBA" id="ARBA00022729"/>
    </source>
</evidence>
<keyword evidence="8" id="KW-0391">Immunity</keyword>
<dbReference type="CDD" id="cd00033">
    <property type="entry name" value="CCP"/>
    <property type="match status" value="15"/>
</dbReference>
<dbReference type="PANTHER" id="PTHR45785">
    <property type="entry name" value="COMPLEMENT FACTOR H-RELATED"/>
    <property type="match status" value="1"/>
</dbReference>
<feature type="signal peptide" evidence="17">
    <location>
        <begin position="1"/>
        <end position="18"/>
    </location>
</feature>
<dbReference type="Gene3D" id="2.10.70.10">
    <property type="entry name" value="Complement Module, domain 1"/>
    <property type="match status" value="20"/>
</dbReference>
<dbReference type="EMBL" id="ABDC03029748">
    <property type="status" value="NOT_ANNOTATED_CDS"/>
    <property type="molecule type" value="Genomic_DNA"/>
</dbReference>
<proteinExistence type="predicted"/>
<comment type="caution">
    <text evidence="15">Lacks conserved residue(s) required for the propagation of feature annotation.</text>
</comment>
<feature type="domain" description="Sushi" evidence="18">
    <location>
        <begin position="628"/>
        <end position="686"/>
    </location>
</feature>
<feature type="domain" description="Sushi" evidence="18">
    <location>
        <begin position="1055"/>
        <end position="1113"/>
    </location>
</feature>
<keyword evidence="10" id="KW-0179">Complement alternate pathway</keyword>
<evidence type="ECO:0000256" key="8">
    <source>
        <dbReference type="ARBA" id="ARBA00022859"/>
    </source>
</evidence>
<dbReference type="GO" id="GO:0006957">
    <property type="term" value="P:complement activation, alternative pathway"/>
    <property type="evidence" value="ECO:0007669"/>
    <property type="project" value="UniProtKB-KW"/>
</dbReference>
<reference evidence="19" key="1">
    <citation type="submission" date="2016-12" db="EMBL/GenBank/DDBJ databases">
        <title>Mouse lemur reference genome and diversity panel.</title>
        <authorList>
            <person name="Harris R."/>
            <person name="Larsen P."/>
            <person name="Liu Y."/>
            <person name="Hughes D.S."/>
            <person name="Murali S."/>
            <person name="Raveendran M."/>
            <person name="Korchina V."/>
            <person name="Wang M."/>
            <person name="Jhangiani S."/>
            <person name="Bandaranaike D."/>
            <person name="Bellair M."/>
            <person name="Blankenburg K."/>
            <person name="Chao H."/>
            <person name="Dahdouli M."/>
            <person name="Dinh H."/>
            <person name="Doddapaneni H."/>
            <person name="English A."/>
            <person name="Firestine M."/>
            <person name="Gnanaolivu R."/>
            <person name="Gross S."/>
            <person name="Hernandez B."/>
            <person name="Javaid M."/>
            <person name="Jayaseelan J."/>
            <person name="Jones J."/>
            <person name="Khan Z."/>
            <person name="Kovar C."/>
            <person name="Kurapati P."/>
            <person name="Le B."/>
            <person name="Lee S."/>
            <person name="Li M."/>
            <person name="Mathew T."/>
            <person name="Narasimhan A."/>
            <person name="Ngo D."/>
            <person name="Nguyen L."/>
            <person name="Okwuonu G."/>
            <person name="Ongeri F."/>
            <person name="Osuji N."/>
            <person name="Pu L.-L."/>
            <person name="Puazo M."/>
            <person name="Quiroz J."/>
            <person name="Raj R."/>
            <person name="Rajbhandari K."/>
            <person name="Reid J.G."/>
            <person name="Santibanez J."/>
            <person name="Sexton D."/>
            <person name="Skinner E."/>
            <person name="Vee V."/>
            <person name="Weissenberger G."/>
            <person name="Wu Y."/>
            <person name="Xin Y."/>
            <person name="Han Y."/>
            <person name="Campbell C."/>
            <person name="Brown A."/>
            <person name="Sullivan B."/>
            <person name="Shelton J."/>
            <person name="Brown S."/>
            <person name="Dudchenko O."/>
            <person name="Machol I."/>
            <person name="Durand N."/>
            <person name="Shamim M."/>
            <person name="Lieberman A."/>
            <person name="Muzny D.M."/>
            <person name="Richards S."/>
            <person name="Yoder A."/>
            <person name="Worley K.C."/>
            <person name="Rogers J."/>
            <person name="Gibbs R.A."/>
        </authorList>
    </citation>
    <scope>NUCLEOTIDE SEQUENCE [LARGE SCALE GENOMIC DNA]</scope>
</reference>
<keyword evidence="4" id="KW-0765">Sulfation</keyword>
<feature type="disulfide bond" evidence="15">
    <location>
        <begin position="998"/>
        <end position="1041"/>
    </location>
</feature>
<dbReference type="FunFam" id="2.10.70.10:FF:000054">
    <property type="entry name" value="Complement inhibitory factor H"/>
    <property type="match status" value="1"/>
</dbReference>
<feature type="domain" description="Sushi" evidence="18">
    <location>
        <begin position="83"/>
        <end position="143"/>
    </location>
</feature>
<dbReference type="FunFam" id="2.10.70.10:FF:000014">
    <property type="entry name" value="Membrane cofactor protein"/>
    <property type="match status" value="1"/>
</dbReference>
<feature type="disulfide bond" evidence="15">
    <location>
        <begin position="630"/>
        <end position="673"/>
    </location>
</feature>
<feature type="domain" description="Sushi" evidence="18">
    <location>
        <begin position="938"/>
        <end position="995"/>
    </location>
</feature>
<dbReference type="Proteomes" id="UP000694394">
    <property type="component" value="Chromosome 27"/>
</dbReference>
<evidence type="ECO:0000313" key="20">
    <source>
        <dbReference type="Proteomes" id="UP000694394"/>
    </source>
</evidence>
<evidence type="ECO:0000256" key="13">
    <source>
        <dbReference type="ARBA" id="ARBA00062308"/>
    </source>
</evidence>
<dbReference type="AlphaFoldDB" id="A0A8C5Y5V7"/>
<keyword evidence="7" id="KW-0677">Repeat</keyword>
<evidence type="ECO:0000256" key="10">
    <source>
        <dbReference type="ARBA" id="ARBA00023162"/>
    </source>
</evidence>
<keyword evidence="3" id="KW-0399">Innate immunity</keyword>
<dbReference type="SMART" id="SM00032">
    <property type="entry name" value="CCP"/>
    <property type="match status" value="20"/>
</dbReference>
<organism evidence="19 20">
    <name type="scientific">Microcebus murinus</name>
    <name type="common">Gray mouse lemur</name>
    <name type="synonym">Lemur murinus</name>
    <dbReference type="NCBI Taxonomy" id="30608"/>
    <lineage>
        <taxon>Eukaryota</taxon>
        <taxon>Metazoa</taxon>
        <taxon>Chordata</taxon>
        <taxon>Craniata</taxon>
        <taxon>Vertebrata</taxon>
        <taxon>Euteleostomi</taxon>
        <taxon>Mammalia</taxon>
        <taxon>Eutheria</taxon>
        <taxon>Euarchontoglires</taxon>
        <taxon>Primates</taxon>
        <taxon>Strepsirrhini</taxon>
        <taxon>Lemuriformes</taxon>
        <taxon>Cheirogaleidae</taxon>
        <taxon>Microcebus</taxon>
    </lineage>
</organism>
<feature type="domain" description="Sushi" evidence="18">
    <location>
        <begin position="19"/>
        <end position="82"/>
    </location>
</feature>
<feature type="domain" description="Sushi" evidence="18">
    <location>
        <begin position="265"/>
        <end position="322"/>
    </location>
</feature>
<dbReference type="PROSITE" id="PS50923">
    <property type="entry name" value="SUSHI"/>
    <property type="match status" value="16"/>
</dbReference>
<feature type="disulfide bond" evidence="15">
    <location>
        <begin position="178"/>
        <end position="205"/>
    </location>
</feature>
<dbReference type="SUPFAM" id="SSF57535">
    <property type="entry name" value="Complement control module/SCR domain"/>
    <property type="match status" value="18"/>
</dbReference>
<dbReference type="InterPro" id="IPR035976">
    <property type="entry name" value="Sushi/SCR/CCP_sf"/>
</dbReference>
<gene>
    <name evidence="19" type="primary">CFH</name>
</gene>
<evidence type="ECO:0000313" key="19">
    <source>
        <dbReference type="Ensembl" id="ENSMICP00000046757.1"/>
    </source>
</evidence>
<evidence type="ECO:0000256" key="16">
    <source>
        <dbReference type="SAM" id="MobiDB-lite"/>
    </source>
</evidence>
<keyword evidence="5 15" id="KW-0768">Sushi</keyword>
<dbReference type="FunFam" id="2.10.70.10:FF:000041">
    <property type="entry name" value="Complement factor H"/>
    <property type="match status" value="2"/>
</dbReference>
<dbReference type="InterPro" id="IPR051503">
    <property type="entry name" value="ComplSys_Reg/VirEntry_Med"/>
</dbReference>
<reference evidence="19" key="2">
    <citation type="submission" date="2025-08" db="UniProtKB">
        <authorList>
            <consortium name="Ensembl"/>
        </authorList>
    </citation>
    <scope>IDENTIFICATION</scope>
</reference>
<dbReference type="Pfam" id="PF00084">
    <property type="entry name" value="Sushi"/>
    <property type="match status" value="17"/>
</dbReference>
<evidence type="ECO:0000256" key="7">
    <source>
        <dbReference type="ARBA" id="ARBA00022737"/>
    </source>
</evidence>
<feature type="domain" description="Sushi" evidence="18">
    <location>
        <begin position="869"/>
        <end position="937"/>
    </location>
</feature>
<feature type="chain" id="PRO_5034927594" description="Complement factor H" evidence="17">
    <location>
        <begin position="19"/>
        <end position="1247"/>
    </location>
</feature>
<keyword evidence="6 17" id="KW-0732">Signal</keyword>
<keyword evidence="20" id="KW-1185">Reference proteome</keyword>
<keyword evidence="11" id="KW-0325">Glycoprotein</keyword>
<dbReference type="InterPro" id="IPR000436">
    <property type="entry name" value="Sushi_SCR_CCP_dom"/>
</dbReference>
<feature type="domain" description="Sushi" evidence="18">
    <location>
        <begin position="689"/>
        <end position="746"/>
    </location>
</feature>
<evidence type="ECO:0000256" key="2">
    <source>
        <dbReference type="ARBA" id="ARBA00022525"/>
    </source>
</evidence>
<reference evidence="19" key="3">
    <citation type="submission" date="2025-09" db="UniProtKB">
        <authorList>
            <consortium name="Ensembl"/>
        </authorList>
    </citation>
    <scope>IDENTIFICATION</scope>
</reference>
<protein>
    <recommendedName>
        <fullName evidence="14">Complement factor H</fullName>
    </recommendedName>
</protein>
<evidence type="ECO:0000256" key="1">
    <source>
        <dbReference type="ARBA" id="ARBA00004613"/>
    </source>
</evidence>
<name>A0A8C5Y5V7_MICMU</name>
<feature type="domain" description="Sushi" evidence="18">
    <location>
        <begin position="387"/>
        <end position="444"/>
    </location>
</feature>
<comment type="subcellular location">
    <subcellularLocation>
        <location evidence="1">Secreted</location>
    </subcellularLocation>
</comment>
<keyword evidence="9 15" id="KW-1015">Disulfide bond</keyword>
<evidence type="ECO:0000256" key="9">
    <source>
        <dbReference type="ARBA" id="ARBA00023157"/>
    </source>
</evidence>
<evidence type="ECO:0000256" key="3">
    <source>
        <dbReference type="ARBA" id="ARBA00022588"/>
    </source>
</evidence>
<feature type="domain" description="Sushi" evidence="18">
    <location>
        <begin position="996"/>
        <end position="1054"/>
    </location>
</feature>
<feature type="domain" description="Sushi" evidence="18">
    <location>
        <begin position="144"/>
        <end position="207"/>
    </location>
</feature>
<feature type="domain" description="Sushi" evidence="18">
    <location>
        <begin position="446"/>
        <end position="507"/>
    </location>
</feature>
<accession>A0A8C5Y5V7</accession>
<feature type="disulfide bond" evidence="15">
    <location>
        <begin position="1057"/>
        <end position="1100"/>
    </location>
</feature>
<evidence type="ECO:0000256" key="14">
    <source>
        <dbReference type="ARBA" id="ARBA00073358"/>
    </source>
</evidence>
<feature type="region of interest" description="Disordered" evidence="16">
    <location>
        <begin position="876"/>
        <end position="897"/>
    </location>
</feature>
<dbReference type="GO" id="GO:0030449">
    <property type="term" value="P:regulation of complement activation"/>
    <property type="evidence" value="ECO:0007669"/>
    <property type="project" value="UniProtKB-ARBA"/>
</dbReference>
<dbReference type="EMBL" id="ABDC03029749">
    <property type="status" value="NOT_ANNOTATED_CDS"/>
    <property type="molecule type" value="Genomic_DNA"/>
</dbReference>
<dbReference type="PANTHER" id="PTHR45785:SF7">
    <property type="entry name" value="COMPLEMENT FACTOR H"/>
    <property type="match status" value="1"/>
</dbReference>
<dbReference type="GO" id="GO:0008201">
    <property type="term" value="F:heparin binding"/>
    <property type="evidence" value="ECO:0007669"/>
    <property type="project" value="UniProtKB-ARBA"/>
</dbReference>
<dbReference type="FunFam" id="2.10.70.10:FF:000060">
    <property type="entry name" value="Complement inhibitory factor H"/>
    <property type="match status" value="1"/>
</dbReference>
<evidence type="ECO:0000256" key="12">
    <source>
        <dbReference type="ARBA" id="ARBA00055185"/>
    </source>
</evidence>
<feature type="domain" description="Sushi" evidence="18">
    <location>
        <begin position="567"/>
        <end position="625"/>
    </location>
</feature>
<dbReference type="FunFam" id="2.10.70.10:FF:000026">
    <property type="entry name" value="Complement inhibitory factor H"/>
    <property type="match status" value="6"/>
</dbReference>
<evidence type="ECO:0000256" key="11">
    <source>
        <dbReference type="ARBA" id="ARBA00023180"/>
    </source>
</evidence>
<evidence type="ECO:0000256" key="4">
    <source>
        <dbReference type="ARBA" id="ARBA00022641"/>
    </source>
</evidence>
<dbReference type="Ensembl" id="ENSMICT00000062353.1">
    <property type="protein sequence ID" value="ENSMICP00000046757.1"/>
    <property type="gene ID" value="ENSMICG00000011459.3"/>
</dbReference>
<dbReference type="GO" id="GO:0005576">
    <property type="term" value="C:extracellular region"/>
    <property type="evidence" value="ECO:0007669"/>
    <property type="project" value="UniProtKB-SubCell"/>
</dbReference>
<evidence type="ECO:0000256" key="15">
    <source>
        <dbReference type="PROSITE-ProRule" id="PRU00302"/>
    </source>
</evidence>
<feature type="disulfide bond" evidence="15">
    <location>
        <begin position="1118"/>
        <end position="1161"/>
    </location>
</feature>
<evidence type="ECO:0000259" key="18">
    <source>
        <dbReference type="PROSITE" id="PS50923"/>
    </source>
</evidence>
<feature type="domain" description="Sushi" evidence="18">
    <location>
        <begin position="208"/>
        <end position="264"/>
    </location>
</feature>
<keyword evidence="2" id="KW-0964">Secreted</keyword>
<evidence type="ECO:0000256" key="17">
    <source>
        <dbReference type="SAM" id="SignalP"/>
    </source>
</evidence>
<comment type="subunit">
    <text evidence="13">Homodimer. Also forms homooligomers. Interacts with complement protein C3b; this interaction inhibits complement activation. Interacts with complement protein C3d. Interacts with CR3/ITGAM; this interaction mediates adhesion of neutrophils to pathogens leading to pathogen clearance.</text>
</comment>
<dbReference type="FunFam" id="2.10.70.10:FF:000130">
    <property type="entry name" value="Complement factor H"/>
    <property type="match status" value="1"/>
</dbReference>